<dbReference type="SUPFAM" id="SSF53187">
    <property type="entry name" value="Zn-dependent exopeptidases"/>
    <property type="match status" value="1"/>
</dbReference>
<organism evidence="9 10">
    <name type="scientific">Callosobruchus maculatus</name>
    <name type="common">Southern cowpea weevil</name>
    <name type="synonym">Pulse bruchid</name>
    <dbReference type="NCBI Taxonomy" id="64391"/>
    <lineage>
        <taxon>Eukaryota</taxon>
        <taxon>Metazoa</taxon>
        <taxon>Ecdysozoa</taxon>
        <taxon>Arthropoda</taxon>
        <taxon>Hexapoda</taxon>
        <taxon>Insecta</taxon>
        <taxon>Pterygota</taxon>
        <taxon>Neoptera</taxon>
        <taxon>Endopterygota</taxon>
        <taxon>Coleoptera</taxon>
        <taxon>Polyphaga</taxon>
        <taxon>Cucujiformia</taxon>
        <taxon>Chrysomeloidea</taxon>
        <taxon>Chrysomelidae</taxon>
        <taxon>Bruchinae</taxon>
        <taxon>Bruchini</taxon>
        <taxon>Callosobruchus</taxon>
    </lineage>
</organism>
<accession>A0A653D8Z0</accession>
<keyword evidence="7" id="KW-0732">Signal</keyword>
<dbReference type="PROSITE" id="PS00132">
    <property type="entry name" value="CARBOXYPEPT_ZN_1"/>
    <property type="match status" value="1"/>
</dbReference>
<feature type="chain" id="PRO_5024981436" description="Peptidase M14 domain-containing protein" evidence="7">
    <location>
        <begin position="21"/>
        <end position="283"/>
    </location>
</feature>
<dbReference type="EMBL" id="CAACVG010010782">
    <property type="protein sequence ID" value="VEN56588.1"/>
    <property type="molecule type" value="Genomic_DNA"/>
</dbReference>
<evidence type="ECO:0000256" key="2">
    <source>
        <dbReference type="ARBA" id="ARBA00005988"/>
    </source>
</evidence>
<dbReference type="OrthoDB" id="10249045at2759"/>
<comment type="caution">
    <text evidence="6">Lacks conserved residue(s) required for the propagation of feature annotation.</text>
</comment>
<comment type="cofactor">
    <cofactor evidence="1">
        <name>Zn(2+)</name>
        <dbReference type="ChEBI" id="CHEBI:29105"/>
    </cofactor>
</comment>
<dbReference type="GO" id="GO:0005615">
    <property type="term" value="C:extracellular space"/>
    <property type="evidence" value="ECO:0007669"/>
    <property type="project" value="TreeGrafter"/>
</dbReference>
<name>A0A653D8Z0_CALMS</name>
<evidence type="ECO:0000256" key="7">
    <source>
        <dbReference type="SAM" id="SignalP"/>
    </source>
</evidence>
<dbReference type="PROSITE" id="PS52035">
    <property type="entry name" value="PEPTIDASE_M14"/>
    <property type="match status" value="1"/>
</dbReference>
<evidence type="ECO:0000313" key="9">
    <source>
        <dbReference type="EMBL" id="VEN56588.1"/>
    </source>
</evidence>
<sequence>MYLLRIIPLCVIFCVGTALSIPVQENEKFLENPRYLNYDELTNLFRKLETENPGLVKLHTIGRSVKNRELWALEINSNVNNRTLLTPMFKYVANMHGDEAIGRQLMVYLAEYLIYNYGKVERVTRIVNSTDIYLMPSMNPDGYENSEEGQCESKDRYVGRENENHVDLNRDFPDQFEPQRAGTLLSGRQPETIALMTWIISRPFVLSGNLHGGAVVASYPFDDTSAHRTCCVESRSPDHNLFKKLALTYAENHPLMKKGDTCSTEKFDKGITNGAYWYEVKGN</sequence>
<gene>
    <name evidence="9" type="ORF">CALMAC_LOCUS15450</name>
</gene>
<dbReference type="SMART" id="SM00631">
    <property type="entry name" value="Zn_pept"/>
    <property type="match status" value="1"/>
</dbReference>
<proteinExistence type="inferred from homology"/>
<dbReference type="GO" id="GO:0006518">
    <property type="term" value="P:peptide metabolic process"/>
    <property type="evidence" value="ECO:0007669"/>
    <property type="project" value="TreeGrafter"/>
</dbReference>
<keyword evidence="4" id="KW-0479">Metal-binding</keyword>
<evidence type="ECO:0000313" key="10">
    <source>
        <dbReference type="Proteomes" id="UP000410492"/>
    </source>
</evidence>
<dbReference type="Proteomes" id="UP000410492">
    <property type="component" value="Unassembled WGS sequence"/>
</dbReference>
<feature type="signal peptide" evidence="7">
    <location>
        <begin position="1"/>
        <end position="20"/>
    </location>
</feature>
<dbReference type="PANTHER" id="PTHR11532">
    <property type="entry name" value="PROTEASE M14 CARBOXYPEPTIDASE"/>
    <property type="match status" value="1"/>
</dbReference>
<keyword evidence="5" id="KW-0862">Zinc</keyword>
<dbReference type="Gene3D" id="3.40.630.10">
    <property type="entry name" value="Zn peptidases"/>
    <property type="match status" value="1"/>
</dbReference>
<dbReference type="PANTHER" id="PTHR11532:SF57">
    <property type="entry name" value="CARBOXYPEPTIDASE D, B"/>
    <property type="match status" value="1"/>
</dbReference>
<dbReference type="GO" id="GO:0016485">
    <property type="term" value="P:protein processing"/>
    <property type="evidence" value="ECO:0007669"/>
    <property type="project" value="TreeGrafter"/>
</dbReference>
<dbReference type="GO" id="GO:0004181">
    <property type="term" value="F:metallocarboxypeptidase activity"/>
    <property type="evidence" value="ECO:0007669"/>
    <property type="project" value="InterPro"/>
</dbReference>
<evidence type="ECO:0000256" key="3">
    <source>
        <dbReference type="ARBA" id="ARBA00022645"/>
    </source>
</evidence>
<evidence type="ECO:0000256" key="1">
    <source>
        <dbReference type="ARBA" id="ARBA00001947"/>
    </source>
</evidence>
<comment type="similarity">
    <text evidence="2 6">Belongs to the peptidase M14 family.</text>
</comment>
<keyword evidence="3" id="KW-0378">Hydrolase</keyword>
<dbReference type="InterPro" id="IPR057246">
    <property type="entry name" value="CARBOXYPEPT_ZN_1"/>
</dbReference>
<dbReference type="InterPro" id="IPR057247">
    <property type="entry name" value="CARBOXYPEPT_ZN_2"/>
</dbReference>
<reference evidence="9 10" key="1">
    <citation type="submission" date="2019-01" db="EMBL/GenBank/DDBJ databases">
        <authorList>
            <person name="Sayadi A."/>
        </authorList>
    </citation>
    <scope>NUCLEOTIDE SEQUENCE [LARGE SCALE GENOMIC DNA]</scope>
</reference>
<feature type="non-terminal residue" evidence="9">
    <location>
        <position position="283"/>
    </location>
</feature>
<dbReference type="PROSITE" id="PS00133">
    <property type="entry name" value="CARBOXYPEPT_ZN_2"/>
    <property type="match status" value="1"/>
</dbReference>
<evidence type="ECO:0000256" key="5">
    <source>
        <dbReference type="ARBA" id="ARBA00022833"/>
    </source>
</evidence>
<feature type="domain" description="Peptidase M14" evidence="8">
    <location>
        <begin position="34"/>
        <end position="283"/>
    </location>
</feature>
<dbReference type="AlphaFoldDB" id="A0A653D8Z0"/>
<dbReference type="Pfam" id="PF00246">
    <property type="entry name" value="Peptidase_M14"/>
    <property type="match status" value="1"/>
</dbReference>
<keyword evidence="10" id="KW-1185">Reference proteome</keyword>
<protein>
    <recommendedName>
        <fullName evidence="8">Peptidase M14 domain-containing protein</fullName>
    </recommendedName>
</protein>
<keyword evidence="3" id="KW-0645">Protease</keyword>
<evidence type="ECO:0000256" key="6">
    <source>
        <dbReference type="PROSITE-ProRule" id="PRU01379"/>
    </source>
</evidence>
<dbReference type="InterPro" id="IPR000834">
    <property type="entry name" value="Peptidase_M14"/>
</dbReference>
<keyword evidence="3" id="KW-0121">Carboxypeptidase</keyword>
<dbReference type="PRINTS" id="PR00765">
    <property type="entry name" value="CRBOXYPTASEA"/>
</dbReference>
<dbReference type="GO" id="GO:0008270">
    <property type="term" value="F:zinc ion binding"/>
    <property type="evidence" value="ECO:0007669"/>
    <property type="project" value="InterPro"/>
</dbReference>
<evidence type="ECO:0000259" key="8">
    <source>
        <dbReference type="PROSITE" id="PS52035"/>
    </source>
</evidence>
<dbReference type="InterPro" id="IPR050753">
    <property type="entry name" value="Peptidase_M14_domain"/>
</dbReference>
<evidence type="ECO:0000256" key="4">
    <source>
        <dbReference type="ARBA" id="ARBA00022723"/>
    </source>
</evidence>